<proteinExistence type="predicted"/>
<feature type="transmembrane region" description="Helical" evidence="1">
    <location>
        <begin position="90"/>
        <end position="111"/>
    </location>
</feature>
<protein>
    <submittedName>
        <fullName evidence="2">Uncharacterized protein</fullName>
    </submittedName>
</protein>
<accession>A0A0P1GSS7</accession>
<evidence type="ECO:0000313" key="2">
    <source>
        <dbReference type="EMBL" id="CUH85888.1"/>
    </source>
</evidence>
<gene>
    <name evidence="2" type="ORF">TM5383_03131</name>
</gene>
<dbReference type="EMBL" id="CYSF01000018">
    <property type="protein sequence ID" value="CUH85888.1"/>
    <property type="molecule type" value="Genomic_DNA"/>
</dbReference>
<keyword evidence="1" id="KW-0472">Membrane</keyword>
<keyword evidence="1" id="KW-0812">Transmembrane</keyword>
<dbReference type="AlphaFoldDB" id="A0A0P1GSS7"/>
<sequence>MFGPILLLLFLSFVLLIVACVIGWIEFDFDYWSIRFLAVIMGGYWCYASWVFVRAKEFETLAALWAVPVVFGIYAGFTYVLTFTFDLPKIVTWLVGLLLGAATMGICGLLASHVSERLKALTE</sequence>
<reference evidence="2 3" key="1">
    <citation type="submission" date="2015-09" db="EMBL/GenBank/DDBJ databases">
        <authorList>
            <consortium name="Swine Surveillance"/>
        </authorList>
    </citation>
    <scope>NUCLEOTIDE SEQUENCE [LARGE SCALE GENOMIC DNA]</scope>
    <source>
        <strain evidence="2 3">CECT 8383</strain>
    </source>
</reference>
<dbReference type="Proteomes" id="UP000051681">
    <property type="component" value="Unassembled WGS sequence"/>
</dbReference>
<keyword evidence="1" id="KW-1133">Transmembrane helix</keyword>
<organism evidence="2 3">
    <name type="scientific">Thalassovita mediterranea</name>
    <dbReference type="NCBI Taxonomy" id="340021"/>
    <lineage>
        <taxon>Bacteria</taxon>
        <taxon>Pseudomonadati</taxon>
        <taxon>Pseudomonadota</taxon>
        <taxon>Alphaproteobacteria</taxon>
        <taxon>Rhodobacterales</taxon>
        <taxon>Roseobacteraceae</taxon>
        <taxon>Thalassovita</taxon>
    </lineage>
</organism>
<evidence type="ECO:0000256" key="1">
    <source>
        <dbReference type="SAM" id="Phobius"/>
    </source>
</evidence>
<evidence type="ECO:0000313" key="3">
    <source>
        <dbReference type="Proteomes" id="UP000051681"/>
    </source>
</evidence>
<dbReference type="STRING" id="340021.TM5383_03131"/>
<feature type="transmembrane region" description="Helical" evidence="1">
    <location>
        <begin position="33"/>
        <end position="53"/>
    </location>
</feature>
<keyword evidence="3" id="KW-1185">Reference proteome</keyword>
<name>A0A0P1GSS7_9RHOB</name>
<feature type="transmembrane region" description="Helical" evidence="1">
    <location>
        <begin position="60"/>
        <end position="84"/>
    </location>
</feature>